<dbReference type="GO" id="GO:0009401">
    <property type="term" value="P:phosphoenolpyruvate-dependent sugar phosphotransferase system"/>
    <property type="evidence" value="ECO:0007669"/>
    <property type="project" value="UniProtKB-KW"/>
</dbReference>
<dbReference type="OrthoDB" id="369398at2"/>
<keyword evidence="2" id="KW-0813">Transport</keyword>
<keyword evidence="3" id="KW-0963">Cytoplasm</keyword>
<dbReference type="GO" id="GO:0016301">
    <property type="term" value="F:kinase activity"/>
    <property type="evidence" value="ECO:0007669"/>
    <property type="project" value="UniProtKB-KW"/>
</dbReference>
<dbReference type="AlphaFoldDB" id="A0A9X0LXA4"/>
<comment type="subcellular location">
    <subcellularLocation>
        <location evidence="1">Cytoplasm</location>
    </subcellularLocation>
</comment>
<sequence length="147" mass="16390">MALELLNQNTVQIVRNKHINWQEAIKLASGPLVKEGRIGQDYVENMINAVETVGPYFNIGPGIALAHSRPIPSVKKISLTLLKTDYPVNLLDESHPVKLWFVLAATDNKSHLKVIQELAALLMDKNKNKELMNAESVNELLDVLQGE</sequence>
<accession>A0A9X0LXA4</accession>
<dbReference type="InterPro" id="IPR051351">
    <property type="entry name" value="Ascorbate-PTS_EIIA_comp"/>
</dbReference>
<dbReference type="InterPro" id="IPR016152">
    <property type="entry name" value="PTrfase/Anion_transptr"/>
</dbReference>
<dbReference type="RefSeq" id="WP_061400672.1">
    <property type="nucleotide sequence ID" value="NZ_LSNG01000035.1"/>
</dbReference>
<evidence type="ECO:0000256" key="5">
    <source>
        <dbReference type="ARBA" id="ARBA00022679"/>
    </source>
</evidence>
<evidence type="ECO:0000256" key="10">
    <source>
        <dbReference type="ARBA" id="ARBA00042072"/>
    </source>
</evidence>
<gene>
    <name evidence="12" type="ORF">AYJ53_05000</name>
</gene>
<evidence type="ECO:0000256" key="7">
    <source>
        <dbReference type="ARBA" id="ARBA00022777"/>
    </source>
</evidence>
<evidence type="ECO:0000313" key="13">
    <source>
        <dbReference type="Proteomes" id="UP000070346"/>
    </source>
</evidence>
<name>A0A9X0LXA4_LACJH</name>
<keyword evidence="4" id="KW-0597">Phosphoprotein</keyword>
<dbReference type="Pfam" id="PF00359">
    <property type="entry name" value="PTS_EIIA_2"/>
    <property type="match status" value="1"/>
</dbReference>
<keyword evidence="6" id="KW-0598">Phosphotransferase system</keyword>
<dbReference type="PROSITE" id="PS51094">
    <property type="entry name" value="PTS_EIIA_TYPE_2"/>
    <property type="match status" value="1"/>
</dbReference>
<dbReference type="InterPro" id="IPR002178">
    <property type="entry name" value="PTS_EIIA_type-2_dom"/>
</dbReference>
<comment type="caution">
    <text evidence="12">The sequence shown here is derived from an EMBL/GenBank/DDBJ whole genome shotgun (WGS) entry which is preliminary data.</text>
</comment>
<keyword evidence="7" id="KW-0418">Kinase</keyword>
<dbReference type="SUPFAM" id="SSF55804">
    <property type="entry name" value="Phoshotransferase/anion transport protein"/>
    <property type="match status" value="1"/>
</dbReference>
<evidence type="ECO:0000256" key="6">
    <source>
        <dbReference type="ARBA" id="ARBA00022683"/>
    </source>
</evidence>
<evidence type="ECO:0000256" key="8">
    <source>
        <dbReference type="ARBA" id="ARBA00037387"/>
    </source>
</evidence>
<feature type="domain" description="PTS EIIA type-2" evidence="11">
    <location>
        <begin position="4"/>
        <end position="147"/>
    </location>
</feature>
<evidence type="ECO:0000256" key="1">
    <source>
        <dbReference type="ARBA" id="ARBA00004496"/>
    </source>
</evidence>
<dbReference type="CDD" id="cd00211">
    <property type="entry name" value="PTS_IIA_fru"/>
    <property type="match status" value="1"/>
</dbReference>
<organism evidence="12 13">
    <name type="scientific">Lactobacillus johnsonii</name>
    <dbReference type="NCBI Taxonomy" id="33959"/>
    <lineage>
        <taxon>Bacteria</taxon>
        <taxon>Bacillati</taxon>
        <taxon>Bacillota</taxon>
        <taxon>Bacilli</taxon>
        <taxon>Lactobacillales</taxon>
        <taxon>Lactobacillaceae</taxon>
        <taxon>Lactobacillus</taxon>
    </lineage>
</organism>
<evidence type="ECO:0000313" key="12">
    <source>
        <dbReference type="EMBL" id="KXN75676.1"/>
    </source>
</evidence>
<comment type="function">
    <text evidence="8">The phosphoenolpyruvate-dependent sugar phosphotransferase system (sugar PTS), a major carbohydrate active transport system, catalyzes the phosphorylation of incoming sugar substrates concomitantly with their translocation across the cell membrane. The enzyme II UlaABC PTS system is involved in ascorbate transport.</text>
</comment>
<dbReference type="PANTHER" id="PTHR36203">
    <property type="entry name" value="ASCORBATE-SPECIFIC PTS SYSTEM EIIA COMPONENT"/>
    <property type="match status" value="1"/>
</dbReference>
<keyword evidence="5" id="KW-0808">Transferase</keyword>
<evidence type="ECO:0000256" key="4">
    <source>
        <dbReference type="ARBA" id="ARBA00022553"/>
    </source>
</evidence>
<evidence type="ECO:0000256" key="3">
    <source>
        <dbReference type="ARBA" id="ARBA00022490"/>
    </source>
</evidence>
<dbReference type="Proteomes" id="UP000070346">
    <property type="component" value="Unassembled WGS sequence"/>
</dbReference>
<dbReference type="EMBL" id="LSNG01000035">
    <property type="protein sequence ID" value="KXN75676.1"/>
    <property type="molecule type" value="Genomic_DNA"/>
</dbReference>
<dbReference type="GO" id="GO:0005737">
    <property type="term" value="C:cytoplasm"/>
    <property type="evidence" value="ECO:0007669"/>
    <property type="project" value="UniProtKB-SubCell"/>
</dbReference>
<dbReference type="PANTHER" id="PTHR36203:SF1">
    <property type="entry name" value="ASCORBATE-SPECIFIC PTS SYSTEM EIIA COMPONENT"/>
    <property type="match status" value="1"/>
</dbReference>
<evidence type="ECO:0000256" key="9">
    <source>
        <dbReference type="ARBA" id="ARBA00041175"/>
    </source>
</evidence>
<protein>
    <recommendedName>
        <fullName evidence="9">Ascorbate-specific PTS system EIIA component</fullName>
    </recommendedName>
    <alternativeName>
        <fullName evidence="10">Ascorbate-specific phosphotransferase enzyme IIA component</fullName>
    </alternativeName>
</protein>
<reference evidence="12 13" key="1">
    <citation type="submission" date="2016-02" db="EMBL/GenBank/DDBJ databases">
        <title>Complete Genome Sequences of Lactobacillus johnsonii Strain W1.</title>
        <authorList>
            <person name="Sun Y."/>
            <person name="Wu X."/>
        </authorList>
    </citation>
    <scope>NUCLEOTIDE SEQUENCE [LARGE SCALE GENOMIC DNA]</scope>
    <source>
        <strain evidence="12 13">W1</strain>
    </source>
</reference>
<proteinExistence type="predicted"/>
<evidence type="ECO:0000259" key="11">
    <source>
        <dbReference type="PROSITE" id="PS51094"/>
    </source>
</evidence>
<evidence type="ECO:0000256" key="2">
    <source>
        <dbReference type="ARBA" id="ARBA00022448"/>
    </source>
</evidence>
<dbReference type="Gene3D" id="3.40.930.10">
    <property type="entry name" value="Mannitol-specific EII, Chain A"/>
    <property type="match status" value="1"/>
</dbReference>